<keyword evidence="7" id="KW-0949">S-adenosyl-L-methionine</keyword>
<dbReference type="SUPFAM" id="SSF102114">
    <property type="entry name" value="Radical SAM enzymes"/>
    <property type="match status" value="1"/>
</dbReference>
<accession>A0ABT7XZL6</accession>
<dbReference type="InterPro" id="IPR000385">
    <property type="entry name" value="MoaA_NifB_PqqE_Fe-S-bd_CS"/>
</dbReference>
<protein>
    <recommendedName>
        <fullName evidence="5">FeMo cofactor biosynthesis protein NifB</fullName>
    </recommendedName>
    <alternativeName>
        <fullName evidence="14">Nitrogenase cofactor maturase NifB</fullName>
    </alternativeName>
    <alternativeName>
        <fullName evidence="13">Radical SAM assemblase NifB</fullName>
    </alternativeName>
</protein>
<dbReference type="SFLD" id="SFLDF00281">
    <property type="entry name" value="FeMo_cofactor_biosynthesis_pro"/>
    <property type="match status" value="1"/>
</dbReference>
<evidence type="ECO:0000256" key="3">
    <source>
        <dbReference type="ARBA" id="ARBA00005155"/>
    </source>
</evidence>
<evidence type="ECO:0000256" key="6">
    <source>
        <dbReference type="ARBA" id="ARBA00022485"/>
    </source>
</evidence>
<dbReference type="InterPro" id="IPR005980">
    <property type="entry name" value="Nase_CF_NifB"/>
</dbReference>
<dbReference type="PANTHER" id="PTHR43787">
    <property type="entry name" value="FEMO COFACTOR BIOSYNTHESIS PROTEIN NIFB-RELATED"/>
    <property type="match status" value="1"/>
</dbReference>
<comment type="similarity">
    <text evidence="4">Belongs to the radical SAM superfamily. NifB family.</text>
</comment>
<sequence>MESLTHSVPSNVTHFIGQSTQERIAQHPCYSKNASQYARIHLPVAPACNIQCNYCNRKFDCSNESRPGVASHLLQPMDALTRFHVIKQRMDNLTVVGIAGPGDALANPKQTFQTLKLIKEADPKVQLCISTNGLALASYVEELAALGVNHLTITINTVDPQIAAKIYPWIFWEHKRFKGLEAGKILIEQQLKGLKLASAANMLVKVNTVLIPGVNDHHIQTLSQTLKEYGGFIHNIMPLIAQPEHGTFYGLNHYQEPSVDELALARESSVLHMPQMTHCQQCRADAVGTIDSPCSSKTEQANYRVAVANTGSEVIDTHFGHATQLSIYDLTPNEIRFVETRNIDKYCHGESHCDQISPIEAIHDCKELLCTRIGHTPWQQLERAGIRPNVDFAFMSSEQALKVLAQNIEYTEQHAVKVERG</sequence>
<evidence type="ECO:0000256" key="11">
    <source>
        <dbReference type="ARBA" id="ARBA00023231"/>
    </source>
</evidence>
<dbReference type="SUPFAM" id="SSF53146">
    <property type="entry name" value="Nitrogenase accessory factor-like"/>
    <property type="match status" value="1"/>
</dbReference>
<evidence type="ECO:0000256" key="2">
    <source>
        <dbReference type="ARBA" id="ARBA00003522"/>
    </source>
</evidence>
<dbReference type="CDD" id="cd01335">
    <property type="entry name" value="Radical_SAM"/>
    <property type="match status" value="1"/>
</dbReference>
<reference evidence="16" key="1">
    <citation type="submission" date="2024-05" db="EMBL/GenBank/DDBJ databases">
        <title>Genome Sequences of Four Agar- Degrading Marine Bacteria.</title>
        <authorList>
            <person name="Phillips E.K."/>
            <person name="Shaffer J.C."/>
            <person name="Henson M.W."/>
            <person name="Temperton B."/>
            <person name="Thrash C.J."/>
            <person name="Martin M.O."/>
        </authorList>
    </citation>
    <scope>NUCLEOTIDE SEQUENCE</scope>
    <source>
        <strain evidence="16">EKP203</strain>
    </source>
</reference>
<dbReference type="InterPro" id="IPR006638">
    <property type="entry name" value="Elp3/MiaA/NifB-like_rSAM"/>
</dbReference>
<dbReference type="CDD" id="cd00852">
    <property type="entry name" value="NifB"/>
    <property type="match status" value="1"/>
</dbReference>
<comment type="pathway">
    <text evidence="3">Cofactor biosynthesis; Fe-Mo cofactor biosynthesis.</text>
</comment>
<feature type="domain" description="Radical SAM core" evidence="15">
    <location>
        <begin position="30"/>
        <end position="283"/>
    </location>
</feature>
<dbReference type="PROSITE" id="PS01305">
    <property type="entry name" value="MOAA_NIFB_PQQE"/>
    <property type="match status" value="1"/>
</dbReference>
<dbReference type="NCBIfam" id="TIGR01290">
    <property type="entry name" value="nifB"/>
    <property type="match status" value="1"/>
</dbReference>
<dbReference type="SFLD" id="SFLDG01068">
    <property type="entry name" value="FeMo_cofactor_biosynthesis_pro"/>
    <property type="match status" value="1"/>
</dbReference>
<evidence type="ECO:0000256" key="7">
    <source>
        <dbReference type="ARBA" id="ARBA00022691"/>
    </source>
</evidence>
<dbReference type="InterPro" id="IPR036105">
    <property type="entry name" value="DiNase_FeMo-co_biosyn_sf"/>
</dbReference>
<keyword evidence="11" id="KW-0535">Nitrogen fixation</keyword>
<evidence type="ECO:0000256" key="4">
    <source>
        <dbReference type="ARBA" id="ARBA00006804"/>
    </source>
</evidence>
<evidence type="ECO:0000256" key="9">
    <source>
        <dbReference type="ARBA" id="ARBA00023004"/>
    </source>
</evidence>
<evidence type="ECO:0000259" key="15">
    <source>
        <dbReference type="PROSITE" id="PS51918"/>
    </source>
</evidence>
<evidence type="ECO:0000313" key="16">
    <source>
        <dbReference type="EMBL" id="MDN2481225.1"/>
    </source>
</evidence>
<dbReference type="SFLD" id="SFLDS00029">
    <property type="entry name" value="Radical_SAM"/>
    <property type="match status" value="1"/>
</dbReference>
<dbReference type="InterPro" id="IPR058240">
    <property type="entry name" value="rSAM_sf"/>
</dbReference>
<dbReference type="PROSITE" id="PS51918">
    <property type="entry name" value="RADICAL_SAM"/>
    <property type="match status" value="1"/>
</dbReference>
<proteinExistence type="inferred from homology"/>
<dbReference type="Proteomes" id="UP001169719">
    <property type="component" value="Unassembled WGS sequence"/>
</dbReference>
<dbReference type="PANTHER" id="PTHR43787:SF13">
    <property type="entry name" value="FEMO COFACTOR BIOSYNTHESIS PROTEIN NIFB"/>
    <property type="match status" value="1"/>
</dbReference>
<keyword evidence="8" id="KW-0479">Metal-binding</keyword>
<dbReference type="InterPro" id="IPR034165">
    <property type="entry name" value="NifB_C"/>
</dbReference>
<comment type="caution">
    <text evidence="16">The sequence shown here is derived from an EMBL/GenBank/DDBJ whole genome shotgun (WGS) entry which is preliminary data.</text>
</comment>
<dbReference type="EMBL" id="JAUEOZ010000001">
    <property type="protein sequence ID" value="MDN2481225.1"/>
    <property type="molecule type" value="Genomic_DNA"/>
</dbReference>
<keyword evidence="6" id="KW-0004">4Fe-4S</keyword>
<dbReference type="SMART" id="SM00729">
    <property type="entry name" value="Elp3"/>
    <property type="match status" value="1"/>
</dbReference>
<keyword evidence="12" id="KW-0456">Lyase</keyword>
<organism evidence="16 17">
    <name type="scientific">Vibrio agarivorans</name>
    <dbReference type="NCBI Taxonomy" id="153622"/>
    <lineage>
        <taxon>Bacteria</taxon>
        <taxon>Pseudomonadati</taxon>
        <taxon>Pseudomonadota</taxon>
        <taxon>Gammaproteobacteria</taxon>
        <taxon>Vibrionales</taxon>
        <taxon>Vibrionaceae</taxon>
        <taxon>Vibrio</taxon>
    </lineage>
</organism>
<evidence type="ECO:0000256" key="5">
    <source>
        <dbReference type="ARBA" id="ARBA00021702"/>
    </source>
</evidence>
<dbReference type="Pfam" id="PF02579">
    <property type="entry name" value="Nitro_FeMo-Co"/>
    <property type="match status" value="1"/>
</dbReference>
<evidence type="ECO:0000256" key="14">
    <source>
        <dbReference type="ARBA" id="ARBA00032102"/>
    </source>
</evidence>
<dbReference type="SFLD" id="SFLDG01067">
    <property type="entry name" value="SPASM/twitch_domain_containing"/>
    <property type="match status" value="1"/>
</dbReference>
<dbReference type="InterPro" id="IPR007197">
    <property type="entry name" value="rSAM"/>
</dbReference>
<dbReference type="InterPro" id="IPR013785">
    <property type="entry name" value="Aldolase_TIM"/>
</dbReference>
<evidence type="ECO:0000313" key="17">
    <source>
        <dbReference type="Proteomes" id="UP001169719"/>
    </source>
</evidence>
<gene>
    <name evidence="16" type="primary">nifB</name>
    <name evidence="16" type="ORF">QWJ08_07435</name>
</gene>
<comment type="function">
    <text evidence="2">Involved in the biosynthesis of the iron-molybdenum cofactor (FeMo-co or M-cluster) found in the dinitrogenase enzyme of the nitrogenase complex in nitrogen-fixing microorganisms. NifB catalyzes the crucial step of radical SAM-dependent carbide insertion that occurs concomitant with the insertion of a 9th sulfur and the rearrangement/coupling of two [4Fe-4S] clusters into a [8Fe-9S-C] cluster, the precursor to the M-cluster.</text>
</comment>
<evidence type="ECO:0000256" key="13">
    <source>
        <dbReference type="ARBA" id="ARBA00030926"/>
    </source>
</evidence>
<evidence type="ECO:0000256" key="1">
    <source>
        <dbReference type="ARBA" id="ARBA00001966"/>
    </source>
</evidence>
<dbReference type="InterPro" id="IPR003731">
    <property type="entry name" value="Di-Nase_FeMo-co_biosynth"/>
</dbReference>
<keyword evidence="17" id="KW-1185">Reference proteome</keyword>
<dbReference type="Gene3D" id="3.20.20.70">
    <property type="entry name" value="Aldolase class I"/>
    <property type="match status" value="1"/>
</dbReference>
<dbReference type="Pfam" id="PF04055">
    <property type="entry name" value="Radical_SAM"/>
    <property type="match status" value="1"/>
</dbReference>
<dbReference type="Gene3D" id="3.30.420.130">
    <property type="entry name" value="Dinitrogenase iron-molybdenum cofactor biosynthesis domain"/>
    <property type="match status" value="1"/>
</dbReference>
<keyword evidence="10" id="KW-0411">Iron-sulfur</keyword>
<comment type="cofactor">
    <cofactor evidence="1">
        <name>[4Fe-4S] cluster</name>
        <dbReference type="ChEBI" id="CHEBI:49883"/>
    </cofactor>
</comment>
<evidence type="ECO:0000256" key="12">
    <source>
        <dbReference type="ARBA" id="ARBA00023239"/>
    </source>
</evidence>
<evidence type="ECO:0000256" key="10">
    <source>
        <dbReference type="ARBA" id="ARBA00023014"/>
    </source>
</evidence>
<dbReference type="RefSeq" id="WP_289961358.1">
    <property type="nucleotide sequence ID" value="NZ_JAUEOZ010000001.1"/>
</dbReference>
<evidence type="ECO:0000256" key="8">
    <source>
        <dbReference type="ARBA" id="ARBA00022723"/>
    </source>
</evidence>
<keyword evidence="9" id="KW-0408">Iron</keyword>
<name>A0ABT7XZL6_9VIBR</name>